<evidence type="ECO:0000313" key="1">
    <source>
        <dbReference type="EnsemblMetazoa" id="SMAR006914-PA"/>
    </source>
</evidence>
<accession>T1J073</accession>
<dbReference type="EMBL" id="JH431734">
    <property type="status" value="NOT_ANNOTATED_CDS"/>
    <property type="molecule type" value="Genomic_DNA"/>
</dbReference>
<sequence length="200" mass="22969">MESIIDNLSPNNLSDFIILLIAWEEKKKVESVFQNLIPKCHVREMSDSSLQNLLSNEVVKSAAIYSMLSTEVVTRWLTRKAQIQIFAFGLTPQKCKHQVFCLNKLKWLSREEHVLDVESGVTHEKFFAAVSGTGNVFYFECLPNDSGIVAIERSTGEKFSQIGQVMSDDLVSHTSNSKEVFFQRTNNSYWCFNFNLKTWR</sequence>
<organism evidence="1 2">
    <name type="scientific">Strigamia maritima</name>
    <name type="common">European centipede</name>
    <name type="synonym">Geophilus maritimus</name>
    <dbReference type="NCBI Taxonomy" id="126957"/>
    <lineage>
        <taxon>Eukaryota</taxon>
        <taxon>Metazoa</taxon>
        <taxon>Ecdysozoa</taxon>
        <taxon>Arthropoda</taxon>
        <taxon>Myriapoda</taxon>
        <taxon>Chilopoda</taxon>
        <taxon>Pleurostigmophora</taxon>
        <taxon>Geophilomorpha</taxon>
        <taxon>Linotaeniidae</taxon>
        <taxon>Strigamia</taxon>
    </lineage>
</organism>
<evidence type="ECO:0000313" key="2">
    <source>
        <dbReference type="Proteomes" id="UP000014500"/>
    </source>
</evidence>
<proteinExistence type="predicted"/>
<dbReference type="HOGENOM" id="CLU_1369315_0_0_1"/>
<dbReference type="AlphaFoldDB" id="T1J073"/>
<dbReference type="EnsemblMetazoa" id="SMAR006914-RA">
    <property type="protein sequence ID" value="SMAR006914-PA"/>
    <property type="gene ID" value="SMAR006914"/>
</dbReference>
<keyword evidence="2" id="KW-1185">Reference proteome</keyword>
<dbReference type="Proteomes" id="UP000014500">
    <property type="component" value="Unassembled WGS sequence"/>
</dbReference>
<reference evidence="1" key="2">
    <citation type="submission" date="2015-02" db="UniProtKB">
        <authorList>
            <consortium name="EnsemblMetazoa"/>
        </authorList>
    </citation>
    <scope>IDENTIFICATION</scope>
</reference>
<name>T1J073_STRMM</name>
<protein>
    <submittedName>
        <fullName evidence="1">Uncharacterized protein</fullName>
    </submittedName>
</protein>
<reference evidence="2" key="1">
    <citation type="submission" date="2011-05" db="EMBL/GenBank/DDBJ databases">
        <authorList>
            <person name="Richards S.R."/>
            <person name="Qu J."/>
            <person name="Jiang H."/>
            <person name="Jhangiani S.N."/>
            <person name="Agravi P."/>
            <person name="Goodspeed R."/>
            <person name="Gross S."/>
            <person name="Mandapat C."/>
            <person name="Jackson L."/>
            <person name="Mathew T."/>
            <person name="Pu L."/>
            <person name="Thornton R."/>
            <person name="Saada N."/>
            <person name="Wilczek-Boney K.B."/>
            <person name="Lee S."/>
            <person name="Kovar C."/>
            <person name="Wu Y."/>
            <person name="Scherer S.E."/>
            <person name="Worley K.C."/>
            <person name="Muzny D.M."/>
            <person name="Gibbs R."/>
        </authorList>
    </citation>
    <scope>NUCLEOTIDE SEQUENCE</scope>
    <source>
        <strain evidence="2">Brora</strain>
    </source>
</reference>
<dbReference type="PhylomeDB" id="T1J073"/>